<dbReference type="GO" id="GO:0016787">
    <property type="term" value="F:hydrolase activity"/>
    <property type="evidence" value="ECO:0007669"/>
    <property type="project" value="UniProtKB-KW"/>
</dbReference>
<dbReference type="AlphaFoldDB" id="A0ABD2JRW0"/>
<dbReference type="EMBL" id="JBICBT010000915">
    <property type="protein sequence ID" value="KAL3093313.1"/>
    <property type="molecule type" value="Genomic_DNA"/>
</dbReference>
<evidence type="ECO:0000256" key="4">
    <source>
        <dbReference type="ARBA" id="ARBA00022840"/>
    </source>
</evidence>
<keyword evidence="4" id="KW-0067">ATP-binding</keyword>
<dbReference type="SMART" id="SM00847">
    <property type="entry name" value="HA2"/>
    <property type="match status" value="1"/>
</dbReference>
<reference evidence="7 8" key="1">
    <citation type="submission" date="2024-10" db="EMBL/GenBank/DDBJ databases">
        <authorList>
            <person name="Kim D."/>
        </authorList>
    </citation>
    <scope>NUCLEOTIDE SEQUENCE [LARGE SCALE GENOMIC DNA]</scope>
    <source>
        <strain evidence="7">BH-2024</strain>
    </source>
</reference>
<keyword evidence="8" id="KW-1185">Reference proteome</keyword>
<evidence type="ECO:0000256" key="2">
    <source>
        <dbReference type="ARBA" id="ARBA00022801"/>
    </source>
</evidence>
<keyword evidence="3" id="KW-0347">Helicase</keyword>
<keyword evidence="2" id="KW-0378">Hydrolase</keyword>
<evidence type="ECO:0000313" key="8">
    <source>
        <dbReference type="Proteomes" id="UP001620626"/>
    </source>
</evidence>
<protein>
    <recommendedName>
        <fullName evidence="6">Helicase-associated domain-containing protein</fullName>
    </recommendedName>
</protein>
<keyword evidence="1" id="KW-0547">Nucleotide-binding</keyword>
<dbReference type="GO" id="GO:0005524">
    <property type="term" value="F:ATP binding"/>
    <property type="evidence" value="ECO:0007669"/>
    <property type="project" value="UniProtKB-KW"/>
</dbReference>
<dbReference type="Gene3D" id="1.20.120.1080">
    <property type="match status" value="1"/>
</dbReference>
<proteinExistence type="predicted"/>
<evidence type="ECO:0000259" key="6">
    <source>
        <dbReference type="SMART" id="SM00847"/>
    </source>
</evidence>
<feature type="region of interest" description="Disordered" evidence="5">
    <location>
        <begin position="1"/>
        <end position="51"/>
    </location>
</feature>
<evidence type="ECO:0000313" key="7">
    <source>
        <dbReference type="EMBL" id="KAL3093313.1"/>
    </source>
</evidence>
<sequence length="186" mass="20924">MTDEKRRLKAEEERQKQLMHQEKQTQSAPGANKQQYVGHRKIPPAVLTPFRDPREIPATFGSPRHPTDGQSIYLDVETEEEQEQLSLVSADEDYCLEAHASTSTNIEEPESSAGGNLTYMGELMAAFPLDPMLAKTLIASAELHCSNETISIVAMLSIDNIFQNDYFQKDAQKEAQKTFYHPDGDH</sequence>
<name>A0ABD2JRW0_9BILA</name>
<accession>A0ABD2JRW0</accession>
<evidence type="ECO:0000256" key="3">
    <source>
        <dbReference type="ARBA" id="ARBA00022806"/>
    </source>
</evidence>
<organism evidence="7 8">
    <name type="scientific">Heterodera trifolii</name>
    <dbReference type="NCBI Taxonomy" id="157864"/>
    <lineage>
        <taxon>Eukaryota</taxon>
        <taxon>Metazoa</taxon>
        <taxon>Ecdysozoa</taxon>
        <taxon>Nematoda</taxon>
        <taxon>Chromadorea</taxon>
        <taxon>Rhabditida</taxon>
        <taxon>Tylenchina</taxon>
        <taxon>Tylenchomorpha</taxon>
        <taxon>Tylenchoidea</taxon>
        <taxon>Heteroderidae</taxon>
        <taxon>Heteroderinae</taxon>
        <taxon>Heterodera</taxon>
    </lineage>
</organism>
<evidence type="ECO:0000256" key="5">
    <source>
        <dbReference type="SAM" id="MobiDB-lite"/>
    </source>
</evidence>
<evidence type="ECO:0000256" key="1">
    <source>
        <dbReference type="ARBA" id="ARBA00022741"/>
    </source>
</evidence>
<dbReference type="Pfam" id="PF21010">
    <property type="entry name" value="HA2_C"/>
    <property type="match status" value="1"/>
</dbReference>
<dbReference type="InterPro" id="IPR007502">
    <property type="entry name" value="Helicase-assoc_dom"/>
</dbReference>
<dbReference type="InterPro" id="IPR027417">
    <property type="entry name" value="P-loop_NTPase"/>
</dbReference>
<gene>
    <name evidence="7" type="ORF">niasHT_023790</name>
</gene>
<dbReference type="PANTHER" id="PTHR18934:SF99">
    <property type="entry name" value="ATP-DEPENDENT RNA HELICASE DHX37-RELATED"/>
    <property type="match status" value="1"/>
</dbReference>
<feature type="domain" description="Helicase-associated" evidence="6">
    <location>
        <begin position="77"/>
        <end position="185"/>
    </location>
</feature>
<dbReference type="Proteomes" id="UP001620626">
    <property type="component" value="Unassembled WGS sequence"/>
</dbReference>
<comment type="caution">
    <text evidence="7">The sequence shown here is derived from an EMBL/GenBank/DDBJ whole genome shotgun (WGS) entry which is preliminary data.</text>
</comment>
<feature type="compositionally biased region" description="Polar residues" evidence="5">
    <location>
        <begin position="24"/>
        <end position="35"/>
    </location>
</feature>
<dbReference type="GO" id="GO:0004386">
    <property type="term" value="F:helicase activity"/>
    <property type="evidence" value="ECO:0007669"/>
    <property type="project" value="UniProtKB-KW"/>
</dbReference>
<dbReference type="SUPFAM" id="SSF52540">
    <property type="entry name" value="P-loop containing nucleoside triphosphate hydrolases"/>
    <property type="match status" value="1"/>
</dbReference>
<dbReference type="PANTHER" id="PTHR18934">
    <property type="entry name" value="ATP-DEPENDENT RNA HELICASE"/>
    <property type="match status" value="1"/>
</dbReference>
<feature type="compositionally biased region" description="Basic and acidic residues" evidence="5">
    <location>
        <begin position="1"/>
        <end position="23"/>
    </location>
</feature>